<proteinExistence type="predicted"/>
<name>A0A6H1ZM42_9ZZZZ</name>
<dbReference type="EMBL" id="MT144080">
    <property type="protein sequence ID" value="QJA48335.1"/>
    <property type="molecule type" value="Genomic_DNA"/>
</dbReference>
<evidence type="ECO:0000313" key="2">
    <source>
        <dbReference type="EMBL" id="QJH96248.1"/>
    </source>
</evidence>
<dbReference type="AlphaFoldDB" id="A0A6H1ZM42"/>
<sequence length="224" mass="24971">MPESFGIKFYIHDATIGTTGWVDFTDRISRSGTNRLVEIGNIVHNSENQAVGGVFTSSTNNVAMSNSDGFWDDPDKWDSLKTIGNDTATWNKSDSGGEISLQKTKCKIGVETLQKDGTVKEYTMGVFRILGFDTDNASGITKLKIVGLAHWLRKLDASEKRNGRGWYENRNITFLMRELLKMEFADTSQDLPITFSLPDTLSIPTFEGDRVLSSYGRPPDRVVT</sequence>
<evidence type="ECO:0000313" key="1">
    <source>
        <dbReference type="EMBL" id="QJA48335.1"/>
    </source>
</evidence>
<organism evidence="1">
    <name type="scientific">viral metagenome</name>
    <dbReference type="NCBI Taxonomy" id="1070528"/>
    <lineage>
        <taxon>unclassified sequences</taxon>
        <taxon>metagenomes</taxon>
        <taxon>organismal metagenomes</taxon>
    </lineage>
</organism>
<reference evidence="1" key="1">
    <citation type="submission" date="2020-03" db="EMBL/GenBank/DDBJ databases">
        <title>The deep terrestrial virosphere.</title>
        <authorList>
            <person name="Holmfeldt K."/>
            <person name="Nilsson E."/>
            <person name="Simone D."/>
            <person name="Lopez-Fernandez M."/>
            <person name="Wu X."/>
            <person name="de Brujin I."/>
            <person name="Lundin D."/>
            <person name="Andersson A."/>
            <person name="Bertilsson S."/>
            <person name="Dopson M."/>
        </authorList>
    </citation>
    <scope>NUCLEOTIDE SEQUENCE</scope>
    <source>
        <strain evidence="1">TM448A00917</strain>
        <strain evidence="2">TM448B00673</strain>
    </source>
</reference>
<dbReference type="EMBL" id="MT144644">
    <property type="protein sequence ID" value="QJH96248.1"/>
    <property type="molecule type" value="Genomic_DNA"/>
</dbReference>
<gene>
    <name evidence="1" type="ORF">TM448A00917_0005</name>
    <name evidence="2" type="ORF">TM448B00673_0019</name>
</gene>
<protein>
    <submittedName>
        <fullName evidence="1">Uncharacterized protein</fullName>
    </submittedName>
</protein>
<accession>A0A6H1ZM42</accession>